<accession>A0A5B8JT18</accession>
<proteinExistence type="predicted"/>
<dbReference type="EMBL" id="MK204399">
    <property type="protein sequence ID" value="QDY92344.1"/>
    <property type="molecule type" value="Genomic_RNA"/>
</dbReference>
<organism evidence="1">
    <name type="scientific">Grey teal picobirnavirus Z</name>
    <dbReference type="NCBI Taxonomy" id="2592490"/>
    <lineage>
        <taxon>Viruses</taxon>
        <taxon>Riboviria</taxon>
        <taxon>Orthornavirae</taxon>
        <taxon>Pisuviricota</taxon>
        <taxon>Duplopiviricetes</taxon>
        <taxon>Durnavirales</taxon>
        <taxon>Picobirnaviridae</taxon>
    </lineage>
</organism>
<sequence length="170" mass="19581">MTSNLVAYWRFGEDRRHNYENELLAEQQLEEATRHNRAMEALQQQQIALGFANLAEQARHNKISEGTSFYLGKRQQDEAYRHNFAMETLQGAAQSETQRHNITMETMTDEMNQHKKWYDQGTLGISKEHLTLDFITGGANIVFGTSREARQWFEAVPKAASSIIDSIIPF</sequence>
<protein>
    <submittedName>
        <fullName evidence="1">ORF1</fullName>
    </submittedName>
</protein>
<name>A0A5B8JT18_9VIRU</name>
<evidence type="ECO:0000313" key="1">
    <source>
        <dbReference type="EMBL" id="QDY92344.1"/>
    </source>
</evidence>
<reference evidence="1" key="1">
    <citation type="journal article" date="2019" name="ISME J.">
        <title>Virome heterogeneity and connectivity in waterfowl and shorebird communities.</title>
        <authorList>
            <person name="Wille M."/>
            <person name="Shi M."/>
            <person name="Klaassen M."/>
            <person name="Hurt A.C."/>
            <person name="Holmes E.C."/>
        </authorList>
    </citation>
    <scope>NUCLEOTIDE SEQUENCE</scope>
    <source>
        <strain evidence="1">MW15</strain>
    </source>
</reference>